<comment type="caution">
    <text evidence="2">The sequence shown here is derived from an EMBL/GenBank/DDBJ whole genome shotgun (WGS) entry which is preliminary data.</text>
</comment>
<accession>A0A6C2D3A9</accession>
<dbReference type="AlphaFoldDB" id="A0A6C2D3A9"/>
<evidence type="ECO:0000256" key="1">
    <source>
        <dbReference type="SAM" id="Phobius"/>
    </source>
</evidence>
<dbReference type="PROSITE" id="PS00409">
    <property type="entry name" value="PROKAR_NTER_METHYL"/>
    <property type="match status" value="1"/>
</dbReference>
<keyword evidence="3" id="KW-1185">Reference proteome</keyword>
<name>A0A6C2D3A9_9RHOO</name>
<evidence type="ECO:0000313" key="3">
    <source>
        <dbReference type="Proteomes" id="UP000389128"/>
    </source>
</evidence>
<dbReference type="RefSeq" id="WP_148578214.1">
    <property type="nucleotide sequence ID" value="NZ_SDKK01000005.1"/>
</dbReference>
<proteinExistence type="predicted"/>
<reference evidence="2 3" key="1">
    <citation type="submission" date="2019-01" db="EMBL/GenBank/DDBJ databases">
        <title>Zoogloea oleivorans genome sequencing and assembly.</title>
        <authorList>
            <person name="Tancsics A."/>
            <person name="Farkas M."/>
            <person name="Kriszt B."/>
            <person name="Maroti G."/>
            <person name="Horvath B."/>
        </authorList>
    </citation>
    <scope>NUCLEOTIDE SEQUENCE [LARGE SCALE GENOMIC DNA]</scope>
    <source>
        <strain evidence="2 3">Buc</strain>
    </source>
</reference>
<dbReference type="EMBL" id="SDKK01000005">
    <property type="protein sequence ID" value="TYC60125.1"/>
    <property type="molecule type" value="Genomic_DNA"/>
</dbReference>
<dbReference type="Proteomes" id="UP000389128">
    <property type="component" value="Unassembled WGS sequence"/>
</dbReference>
<keyword evidence="1" id="KW-1133">Transmembrane helix</keyword>
<keyword evidence="1" id="KW-0812">Transmembrane</keyword>
<evidence type="ECO:0000313" key="2">
    <source>
        <dbReference type="EMBL" id="TYC60125.1"/>
    </source>
</evidence>
<gene>
    <name evidence="2" type="ORF">ETQ85_06345</name>
</gene>
<dbReference type="OrthoDB" id="7864109at2"/>
<protein>
    <submittedName>
        <fullName evidence="2">Type II secretion system protein</fullName>
    </submittedName>
</protein>
<dbReference type="InterPro" id="IPR012902">
    <property type="entry name" value="N_methyl_site"/>
</dbReference>
<feature type="transmembrane region" description="Helical" evidence="1">
    <location>
        <begin position="12"/>
        <end position="32"/>
    </location>
</feature>
<dbReference type="NCBIfam" id="TIGR02532">
    <property type="entry name" value="IV_pilin_GFxxxE"/>
    <property type="match status" value="1"/>
</dbReference>
<organism evidence="2 3">
    <name type="scientific">Zoogloea oleivorans</name>
    <dbReference type="NCBI Taxonomy" id="1552750"/>
    <lineage>
        <taxon>Bacteria</taxon>
        <taxon>Pseudomonadati</taxon>
        <taxon>Pseudomonadota</taxon>
        <taxon>Betaproteobacteria</taxon>
        <taxon>Rhodocyclales</taxon>
        <taxon>Zoogloeaceae</taxon>
        <taxon>Zoogloea</taxon>
    </lineage>
</organism>
<keyword evidence="1" id="KW-0472">Membrane</keyword>
<dbReference type="Pfam" id="PF07963">
    <property type="entry name" value="N_methyl"/>
    <property type="match status" value="1"/>
</dbReference>
<sequence>MNIRRSQLQRGFSLLEVLVAFAIMALSLAVLYRTSGGSVRAVADAERYERAVRTARSVLAMYDGVPESGLFLDGVDGGLRWQVKSAAYPLPASPGPAVPLHRVDVEVVFGNEERPQSLMLSTLLPQLKPSPGAPR</sequence>